<comment type="subcellular location">
    <subcellularLocation>
        <location evidence="1">Nucleus</location>
    </subcellularLocation>
</comment>
<evidence type="ECO:0000256" key="6">
    <source>
        <dbReference type="ARBA" id="ARBA00032319"/>
    </source>
</evidence>
<evidence type="ECO:0000313" key="8">
    <source>
        <dbReference type="Proteomes" id="UP000785679"/>
    </source>
</evidence>
<accession>A0A8J8T151</accession>
<comment type="similarity">
    <text evidence="2">Belongs to the TRM6/GCD10 family.</text>
</comment>
<comment type="caution">
    <text evidence="7">The sequence shown here is derived from an EMBL/GenBank/DDBJ whole genome shotgun (WGS) entry which is preliminary data.</text>
</comment>
<dbReference type="AlphaFoldDB" id="A0A8J8T151"/>
<dbReference type="GO" id="GO:0005634">
    <property type="term" value="C:nucleus"/>
    <property type="evidence" value="ECO:0007669"/>
    <property type="project" value="UniProtKB-SubCell"/>
</dbReference>
<dbReference type="GO" id="GO:0031515">
    <property type="term" value="C:tRNA (m1A) methyltransferase complex"/>
    <property type="evidence" value="ECO:0007669"/>
    <property type="project" value="InterPro"/>
</dbReference>
<evidence type="ECO:0000256" key="1">
    <source>
        <dbReference type="ARBA" id="ARBA00004123"/>
    </source>
</evidence>
<dbReference type="InterPro" id="IPR029063">
    <property type="entry name" value="SAM-dependent_MTases_sf"/>
</dbReference>
<reference evidence="7" key="1">
    <citation type="submission" date="2019-06" db="EMBL/GenBank/DDBJ databases">
        <authorList>
            <person name="Zheng W."/>
        </authorList>
    </citation>
    <scope>NUCLEOTIDE SEQUENCE</scope>
    <source>
        <strain evidence="7">QDHG01</strain>
    </source>
</reference>
<evidence type="ECO:0000256" key="3">
    <source>
        <dbReference type="ARBA" id="ARBA00021704"/>
    </source>
</evidence>
<dbReference type="OrthoDB" id="10254665at2759"/>
<gene>
    <name evidence="7" type="ORF">FGO68_gene5150</name>
</gene>
<sequence>MQRVDGVVDKDNRDIVDNNSAQKLTQVEIEALKRSGMKGGDLIKHIVENSESWNKRTKFSQEKYLKKKMQKYAVTFEIKKPTALELCEAYTQTQPQRILSLRADTLGLMMQMANINQESRVLLIDKTRGLLAGALIEKNVKEILHVELGGGGQQIKMQTDILMEYNFHPYQQKRLSHTHISNIQKTFPGPTVPADQRDPFLTKLAPAQKHYYNSVIFLHDEFHPIEIIDAVFDLIQPSAPIVVFHTHLHILSQLRDHLTISKMTIMTKLEELWTREQQVLPMRTHPHMSMHGASGFLFSGIKVL</sequence>
<evidence type="ECO:0000256" key="2">
    <source>
        <dbReference type="ARBA" id="ARBA00008320"/>
    </source>
</evidence>
<keyword evidence="5" id="KW-0539">Nucleus</keyword>
<organism evidence="7 8">
    <name type="scientific">Halteria grandinella</name>
    <dbReference type="NCBI Taxonomy" id="5974"/>
    <lineage>
        <taxon>Eukaryota</taxon>
        <taxon>Sar</taxon>
        <taxon>Alveolata</taxon>
        <taxon>Ciliophora</taxon>
        <taxon>Intramacronucleata</taxon>
        <taxon>Spirotrichea</taxon>
        <taxon>Stichotrichia</taxon>
        <taxon>Sporadotrichida</taxon>
        <taxon>Halteriidae</taxon>
        <taxon>Halteria</taxon>
    </lineage>
</organism>
<evidence type="ECO:0000256" key="4">
    <source>
        <dbReference type="ARBA" id="ARBA00022694"/>
    </source>
</evidence>
<dbReference type="PANTHER" id="PTHR12945:SF0">
    <property type="entry name" value="TRNA (ADENINE(58)-N(1))-METHYLTRANSFERASE NON-CATALYTIC SUBUNIT TRM6"/>
    <property type="match status" value="1"/>
</dbReference>
<evidence type="ECO:0000313" key="7">
    <source>
        <dbReference type="EMBL" id="TNV78050.1"/>
    </source>
</evidence>
<keyword evidence="8" id="KW-1185">Reference proteome</keyword>
<dbReference type="GO" id="GO:0030488">
    <property type="term" value="P:tRNA methylation"/>
    <property type="evidence" value="ECO:0007669"/>
    <property type="project" value="InterPro"/>
</dbReference>
<dbReference type="PANTHER" id="PTHR12945">
    <property type="entry name" value="TRANSLATION INITIATION FACTOR EIF3-RELATED"/>
    <property type="match status" value="1"/>
</dbReference>
<proteinExistence type="inferred from homology"/>
<protein>
    <recommendedName>
        <fullName evidence="3">tRNA (adenine(58)-N(1))-methyltransferase non-catalytic subunit TRM6</fullName>
    </recommendedName>
    <alternativeName>
        <fullName evidence="6">tRNA(m1A58)-methyltransferase subunit TRM6</fullName>
    </alternativeName>
</protein>
<keyword evidence="4" id="KW-0819">tRNA processing</keyword>
<dbReference type="EMBL" id="RRYP01010974">
    <property type="protein sequence ID" value="TNV78050.1"/>
    <property type="molecule type" value="Genomic_DNA"/>
</dbReference>
<dbReference type="InterPro" id="IPR017423">
    <property type="entry name" value="TRM6"/>
</dbReference>
<name>A0A8J8T151_HALGN</name>
<evidence type="ECO:0000256" key="5">
    <source>
        <dbReference type="ARBA" id="ARBA00023242"/>
    </source>
</evidence>
<dbReference type="Proteomes" id="UP000785679">
    <property type="component" value="Unassembled WGS sequence"/>
</dbReference>
<dbReference type="Pfam" id="PF04189">
    <property type="entry name" value="Gcd10p"/>
    <property type="match status" value="1"/>
</dbReference>
<dbReference type="Gene3D" id="3.40.50.150">
    <property type="entry name" value="Vaccinia Virus protein VP39"/>
    <property type="match status" value="1"/>
</dbReference>